<organism evidence="2 3">
    <name type="scientific">Austropuccinia psidii MF-1</name>
    <dbReference type="NCBI Taxonomy" id="1389203"/>
    <lineage>
        <taxon>Eukaryota</taxon>
        <taxon>Fungi</taxon>
        <taxon>Dikarya</taxon>
        <taxon>Basidiomycota</taxon>
        <taxon>Pucciniomycotina</taxon>
        <taxon>Pucciniomycetes</taxon>
        <taxon>Pucciniales</taxon>
        <taxon>Sphaerophragmiaceae</taxon>
        <taxon>Austropuccinia</taxon>
    </lineage>
</organism>
<feature type="transmembrane region" description="Helical" evidence="1">
    <location>
        <begin position="84"/>
        <end position="104"/>
    </location>
</feature>
<dbReference type="AlphaFoldDB" id="A0A9Q3J0V2"/>
<protein>
    <submittedName>
        <fullName evidence="2">Uncharacterized protein</fullName>
    </submittedName>
</protein>
<keyword evidence="1" id="KW-1133">Transmembrane helix</keyword>
<accession>A0A9Q3J0V2</accession>
<keyword evidence="1" id="KW-0812">Transmembrane</keyword>
<keyword evidence="3" id="KW-1185">Reference proteome</keyword>
<dbReference type="Proteomes" id="UP000765509">
    <property type="component" value="Unassembled WGS sequence"/>
</dbReference>
<evidence type="ECO:0000256" key="1">
    <source>
        <dbReference type="SAM" id="Phobius"/>
    </source>
</evidence>
<reference evidence="2" key="1">
    <citation type="submission" date="2021-03" db="EMBL/GenBank/DDBJ databases">
        <title>Draft genome sequence of rust myrtle Austropuccinia psidii MF-1, a brazilian biotype.</title>
        <authorList>
            <person name="Quecine M.C."/>
            <person name="Pachon D.M.R."/>
            <person name="Bonatelli M.L."/>
            <person name="Correr F.H."/>
            <person name="Franceschini L.M."/>
            <person name="Leite T.F."/>
            <person name="Margarido G.R.A."/>
            <person name="Almeida C.A."/>
            <person name="Ferrarezi J.A."/>
            <person name="Labate C.A."/>
        </authorList>
    </citation>
    <scope>NUCLEOTIDE SEQUENCE</scope>
    <source>
        <strain evidence="2">MF-1</strain>
    </source>
</reference>
<sequence>MEAQPFKSPQQLFGTESVLSRTLLLCSKPPCVVCTRLVIEAMHRPQFSQVIGGENYLAELEDMTKYLFSIAAFASRTSRCHDPLAVIIIIDIFFFLTILCINTLPRTRNCILPLSIWRGQDTFVPVSADVGLLRAFDEVNPSIIGVRWKRAPN</sequence>
<comment type="caution">
    <text evidence="2">The sequence shown here is derived from an EMBL/GenBank/DDBJ whole genome shotgun (WGS) entry which is preliminary data.</text>
</comment>
<gene>
    <name evidence="2" type="ORF">O181_093134</name>
</gene>
<proteinExistence type="predicted"/>
<evidence type="ECO:0000313" key="2">
    <source>
        <dbReference type="EMBL" id="MBW0553419.1"/>
    </source>
</evidence>
<keyword evidence="1" id="KW-0472">Membrane</keyword>
<dbReference type="EMBL" id="AVOT02059805">
    <property type="protein sequence ID" value="MBW0553419.1"/>
    <property type="molecule type" value="Genomic_DNA"/>
</dbReference>
<evidence type="ECO:0000313" key="3">
    <source>
        <dbReference type="Proteomes" id="UP000765509"/>
    </source>
</evidence>
<name>A0A9Q3J0V2_9BASI</name>